<proteinExistence type="inferred from homology"/>
<gene>
    <name evidence="4" type="ORF">KIH39_05775</name>
</gene>
<evidence type="ECO:0000256" key="1">
    <source>
        <dbReference type="ARBA" id="ARBA00006484"/>
    </source>
</evidence>
<evidence type="ECO:0000256" key="2">
    <source>
        <dbReference type="ARBA" id="ARBA00023002"/>
    </source>
</evidence>
<protein>
    <submittedName>
        <fullName evidence="4">SDR family NAD(P)-dependent oxidoreductase</fullName>
    </submittedName>
</protein>
<reference evidence="4" key="1">
    <citation type="submission" date="2021-05" db="EMBL/GenBank/DDBJ databases">
        <title>Complete genome sequence of the cellulolytic planctomycete Telmatocola sphagniphila SP2T and characterization of the first cellulase from planctomycetes.</title>
        <authorList>
            <person name="Rakitin A.L."/>
            <person name="Beletsky A.V."/>
            <person name="Naumoff D.G."/>
            <person name="Kulichevskaya I.S."/>
            <person name="Mardanov A.V."/>
            <person name="Ravin N.V."/>
            <person name="Dedysh S.N."/>
        </authorList>
    </citation>
    <scope>NUCLEOTIDE SEQUENCE</scope>
    <source>
        <strain evidence="4">SP2T</strain>
    </source>
</reference>
<dbReference type="PRINTS" id="PR00081">
    <property type="entry name" value="GDHRDH"/>
</dbReference>
<dbReference type="GO" id="GO:0016491">
    <property type="term" value="F:oxidoreductase activity"/>
    <property type="evidence" value="ECO:0007669"/>
    <property type="project" value="UniProtKB-KW"/>
</dbReference>
<evidence type="ECO:0000313" key="5">
    <source>
        <dbReference type="Proteomes" id="UP000676194"/>
    </source>
</evidence>
<evidence type="ECO:0000256" key="3">
    <source>
        <dbReference type="RuleBase" id="RU000363"/>
    </source>
</evidence>
<dbReference type="PROSITE" id="PS00061">
    <property type="entry name" value="ADH_SHORT"/>
    <property type="match status" value="1"/>
</dbReference>
<sequence>MHRNLSGKRFLITGATSGIGKALSQQLLNSGCSLALVGRNFAKLEALKAELPDGKAILVYGDVSQERDRLKIFEATLAGLGGLDGLINNAGIASWCHFQNSDESVLRQIMEVNFFAPVELIRLAIPHLTHGNQPIIVNVSSMTGRKAMPAWPEYSASKHALCGITEALRGEMARFDIETLLVIPGLTKTGLQKDMLRNEGKAKIDYSAGMEPAGVAKKILGALQSGNEEIVIGSDAKNMLRMNRFFPRLLDKLIARKVAKLYQNN</sequence>
<dbReference type="InterPro" id="IPR020904">
    <property type="entry name" value="Sc_DH/Rdtase_CS"/>
</dbReference>
<dbReference type="Gene3D" id="3.40.50.720">
    <property type="entry name" value="NAD(P)-binding Rossmann-like Domain"/>
    <property type="match status" value="1"/>
</dbReference>
<dbReference type="Pfam" id="PF00106">
    <property type="entry name" value="adh_short"/>
    <property type="match status" value="1"/>
</dbReference>
<dbReference type="KEGG" id="tsph:KIH39_05775"/>
<dbReference type="RefSeq" id="WP_213498310.1">
    <property type="nucleotide sequence ID" value="NZ_CP074694.1"/>
</dbReference>
<dbReference type="SUPFAM" id="SSF51735">
    <property type="entry name" value="NAD(P)-binding Rossmann-fold domains"/>
    <property type="match status" value="1"/>
</dbReference>
<comment type="similarity">
    <text evidence="1 3">Belongs to the short-chain dehydrogenases/reductases (SDR) family.</text>
</comment>
<dbReference type="EMBL" id="CP074694">
    <property type="protein sequence ID" value="QVL33421.1"/>
    <property type="molecule type" value="Genomic_DNA"/>
</dbReference>
<accession>A0A8E6B7Z3</accession>
<dbReference type="InterPro" id="IPR036291">
    <property type="entry name" value="NAD(P)-bd_dom_sf"/>
</dbReference>
<dbReference type="AlphaFoldDB" id="A0A8E6B7Z3"/>
<dbReference type="Proteomes" id="UP000676194">
    <property type="component" value="Chromosome"/>
</dbReference>
<dbReference type="PANTHER" id="PTHR44196">
    <property type="entry name" value="DEHYDROGENASE/REDUCTASE SDR FAMILY MEMBER 7B"/>
    <property type="match status" value="1"/>
</dbReference>
<organism evidence="4 5">
    <name type="scientific">Telmatocola sphagniphila</name>
    <dbReference type="NCBI Taxonomy" id="1123043"/>
    <lineage>
        <taxon>Bacteria</taxon>
        <taxon>Pseudomonadati</taxon>
        <taxon>Planctomycetota</taxon>
        <taxon>Planctomycetia</taxon>
        <taxon>Gemmatales</taxon>
        <taxon>Gemmataceae</taxon>
    </lineage>
</organism>
<dbReference type="InterPro" id="IPR002347">
    <property type="entry name" value="SDR_fam"/>
</dbReference>
<dbReference type="PANTHER" id="PTHR44196:SF1">
    <property type="entry name" value="DEHYDROGENASE_REDUCTASE SDR FAMILY MEMBER 7B"/>
    <property type="match status" value="1"/>
</dbReference>
<keyword evidence="2" id="KW-0560">Oxidoreductase</keyword>
<dbReference type="GO" id="GO:0016020">
    <property type="term" value="C:membrane"/>
    <property type="evidence" value="ECO:0007669"/>
    <property type="project" value="TreeGrafter"/>
</dbReference>
<dbReference type="PRINTS" id="PR00080">
    <property type="entry name" value="SDRFAMILY"/>
</dbReference>
<name>A0A8E6B7Z3_9BACT</name>
<keyword evidence="5" id="KW-1185">Reference proteome</keyword>
<evidence type="ECO:0000313" key="4">
    <source>
        <dbReference type="EMBL" id="QVL33421.1"/>
    </source>
</evidence>